<feature type="binding site" evidence="14">
    <location>
        <position position="246"/>
    </location>
    <ligand>
        <name>[4Fe-4S] cluster</name>
        <dbReference type="ChEBI" id="CHEBI:49883"/>
        <label>2</label>
    </ligand>
</feature>
<accession>Q39QC9</accession>
<dbReference type="PIRSF" id="PIRSF000310">
    <property type="entry name" value="NiFe_hyd_ssu"/>
    <property type="match status" value="1"/>
</dbReference>
<dbReference type="RefSeq" id="WP_004512556.1">
    <property type="nucleotide sequence ID" value="NC_007517.1"/>
</dbReference>
<comment type="cofactor">
    <cofactor evidence="2">
        <name>[4Fe-4S] cluster</name>
        <dbReference type="ChEBI" id="CHEBI:49883"/>
    </cofactor>
</comment>
<protein>
    <submittedName>
        <fullName evidence="18">Periplasmically oriented, membrane-bound [NiFe]-hydrogenase, small subunit</fullName>
    </submittedName>
</protein>
<evidence type="ECO:0000256" key="3">
    <source>
        <dbReference type="ARBA" id="ARBA00004418"/>
    </source>
</evidence>
<evidence type="ECO:0000259" key="16">
    <source>
        <dbReference type="Pfam" id="PF01058"/>
    </source>
</evidence>
<dbReference type="PANTHER" id="PTHR30013:SF7">
    <property type="entry name" value="HYDROGENASE-2 SMALL CHAIN"/>
    <property type="match status" value="1"/>
</dbReference>
<evidence type="ECO:0000313" key="18">
    <source>
        <dbReference type="EMBL" id="ABB33545.1"/>
    </source>
</evidence>
<dbReference type="PANTHER" id="PTHR30013">
    <property type="entry name" value="NIFE / NIFESE HYDROGENASE SMALL SUBUNIT FAMILY MEMBER"/>
    <property type="match status" value="1"/>
</dbReference>
<dbReference type="NCBIfam" id="TIGR00391">
    <property type="entry name" value="hydA"/>
    <property type="match status" value="1"/>
</dbReference>
<feature type="binding site" evidence="14">
    <location>
        <position position="308"/>
    </location>
    <ligand>
        <name>[3Fe-4S] cluster</name>
        <dbReference type="ChEBI" id="CHEBI:21137"/>
    </ligand>
</feature>
<dbReference type="eggNOG" id="COG1740">
    <property type="taxonomic scope" value="Bacteria"/>
</dbReference>
<dbReference type="KEGG" id="gme:Gmet_3332"/>
<dbReference type="NCBIfam" id="TIGR01409">
    <property type="entry name" value="TAT_signal_seq"/>
    <property type="match status" value="1"/>
</dbReference>
<evidence type="ECO:0000313" key="19">
    <source>
        <dbReference type="Proteomes" id="UP000007073"/>
    </source>
</evidence>
<dbReference type="Pfam" id="PF14720">
    <property type="entry name" value="NiFe_hyd_SSU_C"/>
    <property type="match status" value="1"/>
</dbReference>
<dbReference type="STRING" id="269799.Gmet_3332"/>
<dbReference type="InterPro" id="IPR001821">
    <property type="entry name" value="NiFe_hydrogenase_ssu"/>
</dbReference>
<reference evidence="18 19" key="1">
    <citation type="submission" date="2005-10" db="EMBL/GenBank/DDBJ databases">
        <title>Complete sequence of Geobacter metallireducens GS-15.</title>
        <authorList>
            <consortium name="US DOE Joint Genome Institute"/>
            <person name="Copeland A."/>
            <person name="Lucas S."/>
            <person name="Lapidus A."/>
            <person name="Barry K."/>
            <person name="Detter J.C."/>
            <person name="Glavina T."/>
            <person name="Hammon N."/>
            <person name="Israni S."/>
            <person name="Pitluck S."/>
            <person name="Di Bartolo G."/>
            <person name="Chain P."/>
            <person name="Schmutz J."/>
            <person name="Larimer F."/>
            <person name="Land M."/>
            <person name="Kyrpides N."/>
            <person name="Ivanova N."/>
            <person name="Richardson P."/>
        </authorList>
    </citation>
    <scope>NUCLEOTIDE SEQUENCE [LARGE SCALE GENOMIC DNA]</scope>
    <source>
        <strain evidence="19">ATCC 53774 / DSM 7210 / GS-15</strain>
    </source>
</reference>
<dbReference type="HOGENOM" id="CLU_046107_0_0_7"/>
<dbReference type="GO" id="GO:0009055">
    <property type="term" value="F:electron transfer activity"/>
    <property type="evidence" value="ECO:0007669"/>
    <property type="project" value="TreeGrafter"/>
</dbReference>
<feature type="binding site" evidence="14">
    <location>
        <position position="171"/>
    </location>
    <ligand>
        <name>[4Fe-4S] cluster</name>
        <dbReference type="ChEBI" id="CHEBI:49883"/>
        <label>1</label>
    </ligand>
</feature>
<dbReference type="GO" id="GO:0051539">
    <property type="term" value="F:4 iron, 4 sulfur cluster binding"/>
    <property type="evidence" value="ECO:0007669"/>
    <property type="project" value="UniProtKB-KW"/>
</dbReference>
<keyword evidence="9" id="KW-0574">Periplasm</keyword>
<dbReference type="InterPro" id="IPR019546">
    <property type="entry name" value="TAT_signal_bac_arc"/>
</dbReference>
<dbReference type="GO" id="GO:0051538">
    <property type="term" value="F:3 iron, 4 sulfur cluster binding"/>
    <property type="evidence" value="ECO:0007669"/>
    <property type="project" value="UniProtKB-KW"/>
</dbReference>
<dbReference type="Gene3D" id="4.10.480.10">
    <property type="entry name" value="Cytochrome-c3 hydrogenase, C-terminal domain"/>
    <property type="match status" value="1"/>
</dbReference>
<comment type="subunit">
    <text evidence="5">Heterodimer of a large and a small subunit.</text>
</comment>
<dbReference type="GO" id="GO:0016020">
    <property type="term" value="C:membrane"/>
    <property type="evidence" value="ECO:0007669"/>
    <property type="project" value="TreeGrafter"/>
</dbReference>
<gene>
    <name evidence="18" type="primary">hyaS</name>
    <name evidence="18" type="ordered locus">Gmet_3332</name>
</gene>
<dbReference type="InterPro" id="IPR006137">
    <property type="entry name" value="NADH_UbQ_OxRdtase-like_20kDa"/>
</dbReference>
<evidence type="ECO:0000256" key="7">
    <source>
        <dbReference type="ARBA" id="ARBA00022723"/>
    </source>
</evidence>
<evidence type="ECO:0000256" key="5">
    <source>
        <dbReference type="ARBA" id="ARBA00011771"/>
    </source>
</evidence>
<feature type="compositionally biased region" description="Basic and acidic residues" evidence="15">
    <location>
        <begin position="1"/>
        <end position="13"/>
    </location>
</feature>
<dbReference type="AlphaFoldDB" id="Q39QC9"/>
<dbReference type="Pfam" id="PF01058">
    <property type="entry name" value="Oxidored_q6"/>
    <property type="match status" value="1"/>
</dbReference>
<dbReference type="GO" id="GO:0008901">
    <property type="term" value="F:ferredoxin hydrogenase activity"/>
    <property type="evidence" value="ECO:0007669"/>
    <property type="project" value="InterPro"/>
</dbReference>
<reference evidence="18 19" key="2">
    <citation type="journal article" date="2009" name="BMC Microbiol.">
        <title>The genome sequence of Geobacter metallireducens: features of metabolism, physiology and regulation common and dissimilar to Geobacter sulfurreducens.</title>
        <authorList>
            <person name="Aklujkar M."/>
            <person name="Krushkal J."/>
            <person name="DiBartolo G."/>
            <person name="Lapidus A."/>
            <person name="Land M.L."/>
            <person name="Lovley D.R."/>
        </authorList>
    </citation>
    <scope>NUCLEOTIDE SEQUENCE [LARGE SCALE GENOMIC DNA]</scope>
    <source>
        <strain evidence="19">ATCC 53774 / DSM 7210 / GS-15</strain>
    </source>
</reference>
<dbReference type="PRINTS" id="PR00614">
    <property type="entry name" value="NIHGNASESMLL"/>
</dbReference>
<feature type="binding site" evidence="14">
    <location>
        <position position="271"/>
    </location>
    <ligand>
        <name>[4Fe-4S] cluster</name>
        <dbReference type="ChEBI" id="CHEBI:49883"/>
        <label>2</label>
    </ligand>
</feature>
<evidence type="ECO:0000256" key="13">
    <source>
        <dbReference type="ARBA" id="ARBA00023291"/>
    </source>
</evidence>
<dbReference type="Gene3D" id="3.40.50.700">
    <property type="entry name" value="NADH:ubiquinone oxidoreductase-like, 20kDa subunit"/>
    <property type="match status" value="1"/>
</dbReference>
<evidence type="ECO:0000256" key="12">
    <source>
        <dbReference type="ARBA" id="ARBA00023014"/>
    </source>
</evidence>
<evidence type="ECO:0000256" key="4">
    <source>
        <dbReference type="ARBA" id="ARBA00006605"/>
    </source>
</evidence>
<dbReference type="InterPro" id="IPR027394">
    <property type="entry name" value="Cytochrome-c3_hydrogenase_C"/>
</dbReference>
<feature type="binding site" evidence="14">
    <location>
        <position position="305"/>
    </location>
    <ligand>
        <name>[3Fe-4S] cluster</name>
        <dbReference type="ChEBI" id="CHEBI:21137"/>
    </ligand>
</feature>
<dbReference type="EMBL" id="CP000148">
    <property type="protein sequence ID" value="ABB33545.1"/>
    <property type="molecule type" value="Genomic_DNA"/>
</dbReference>
<evidence type="ECO:0000259" key="17">
    <source>
        <dbReference type="Pfam" id="PF14720"/>
    </source>
</evidence>
<dbReference type="InterPro" id="IPR037024">
    <property type="entry name" value="NiFe_Hase_small_N_sf"/>
</dbReference>
<dbReference type="PROSITE" id="PS51318">
    <property type="entry name" value="TAT"/>
    <property type="match status" value="1"/>
</dbReference>
<dbReference type="GO" id="GO:0046872">
    <property type="term" value="F:metal ion binding"/>
    <property type="evidence" value="ECO:0007669"/>
    <property type="project" value="UniProtKB-KW"/>
</dbReference>
<keyword evidence="19" id="KW-1185">Reference proteome</keyword>
<keyword evidence="8" id="KW-0732">Signal</keyword>
<dbReference type="InterPro" id="IPR037148">
    <property type="entry name" value="NiFe-Hase_small_C_sf"/>
</dbReference>
<comment type="subcellular location">
    <subcellularLocation>
        <location evidence="3">Periplasm</location>
    </subcellularLocation>
</comment>
<feature type="binding site" evidence="14">
    <location>
        <position position="205"/>
    </location>
    <ligand>
        <name>[4Fe-4S] cluster</name>
        <dbReference type="ChEBI" id="CHEBI:49883"/>
        <label>1</label>
    </ligand>
</feature>
<feature type="region of interest" description="Disordered" evidence="15">
    <location>
        <begin position="1"/>
        <end position="24"/>
    </location>
</feature>
<feature type="domain" description="NADH:ubiquinone oxidoreductase-like 20kDa subunit" evidence="16">
    <location>
        <begin position="73"/>
        <end position="219"/>
    </location>
</feature>
<keyword evidence="11 14" id="KW-0408">Iron</keyword>
<feature type="binding site" evidence="14">
    <location>
        <position position="243"/>
    </location>
    <ligand>
        <name>[4Fe-4S] cluster</name>
        <dbReference type="ChEBI" id="CHEBI:49883"/>
        <label>2</label>
    </ligand>
</feature>
<name>Q39QC9_GEOMG</name>
<comment type="similarity">
    <text evidence="4">Belongs to the [NiFe]/[NiFeSe] hydrogenase small subunit family.</text>
</comment>
<evidence type="ECO:0000256" key="15">
    <source>
        <dbReference type="SAM" id="MobiDB-lite"/>
    </source>
</evidence>
<keyword evidence="12 14" id="KW-0411">Iron-sulfur</keyword>
<comment type="cofactor">
    <cofactor evidence="1">
        <name>[3Fe-4S] cluster</name>
        <dbReference type="ChEBI" id="CHEBI:21137"/>
    </cofactor>
</comment>
<proteinExistence type="inferred from homology"/>
<organism evidence="18 19">
    <name type="scientific">Geobacter metallireducens (strain ATCC 53774 / DSM 7210 / GS-15)</name>
    <dbReference type="NCBI Taxonomy" id="269799"/>
    <lineage>
        <taxon>Bacteria</taxon>
        <taxon>Pseudomonadati</taxon>
        <taxon>Thermodesulfobacteriota</taxon>
        <taxon>Desulfuromonadia</taxon>
        <taxon>Geobacterales</taxon>
        <taxon>Geobacteraceae</taxon>
        <taxon>Geobacter</taxon>
    </lineage>
</organism>
<dbReference type="GO" id="GO:0009375">
    <property type="term" value="C:ferredoxin hydrogenase complex"/>
    <property type="evidence" value="ECO:0007669"/>
    <property type="project" value="InterPro"/>
</dbReference>
<keyword evidence="6 14" id="KW-0004">4Fe-4S</keyword>
<dbReference type="SUPFAM" id="SSF56770">
    <property type="entry name" value="HydA/Nqo6-like"/>
    <property type="match status" value="1"/>
</dbReference>
<evidence type="ECO:0000256" key="9">
    <source>
        <dbReference type="ARBA" id="ARBA00022764"/>
    </source>
</evidence>
<dbReference type="GO" id="GO:0009061">
    <property type="term" value="P:anaerobic respiration"/>
    <property type="evidence" value="ECO:0007669"/>
    <property type="project" value="TreeGrafter"/>
</dbReference>
<dbReference type="InterPro" id="IPR006311">
    <property type="entry name" value="TAT_signal"/>
</dbReference>
<dbReference type="GO" id="GO:0042597">
    <property type="term" value="C:periplasmic space"/>
    <property type="evidence" value="ECO:0007669"/>
    <property type="project" value="UniProtKB-SubCell"/>
</dbReference>
<evidence type="ECO:0000256" key="14">
    <source>
        <dbReference type="PIRSR" id="PIRSR000310-1"/>
    </source>
</evidence>
<evidence type="ECO:0000256" key="6">
    <source>
        <dbReference type="ARBA" id="ARBA00022485"/>
    </source>
</evidence>
<keyword evidence="7 14" id="KW-0479">Metal-binding</keyword>
<dbReference type="Proteomes" id="UP000007073">
    <property type="component" value="Chromosome"/>
</dbReference>
<evidence type="ECO:0000256" key="8">
    <source>
        <dbReference type="ARBA" id="ARBA00022729"/>
    </source>
</evidence>
<evidence type="ECO:0000256" key="1">
    <source>
        <dbReference type="ARBA" id="ARBA00001927"/>
    </source>
</evidence>
<keyword evidence="13 14" id="KW-0003">3Fe-4S</keyword>
<feature type="binding site" evidence="14">
    <location>
        <position position="73"/>
    </location>
    <ligand>
        <name>[4Fe-4S] cluster</name>
        <dbReference type="ChEBI" id="CHEBI:49883"/>
        <label>1</label>
    </ligand>
</feature>
<keyword evidence="10" id="KW-0560">Oxidoreductase</keyword>
<feature type="binding site" evidence="14">
    <location>
        <position position="286"/>
    </location>
    <ligand>
        <name>[3Fe-4S] cluster</name>
        <dbReference type="ChEBI" id="CHEBI:21137"/>
    </ligand>
</feature>
<sequence length="379" mass="40186">MAKNGDEHDEMKQHCSGTSGPWEERGVSRRDFLKFCTAMSAALALPVSLAPRIAEALESDSRPSVIWLEFQSCTGDTEALLRAANPTVGEIVLDVLSIDYAETIMAAAGHQAEEARLKTLKERSGKYIAVVEGAIPMKDNGVYCCVGGRSAVDIAREVCGGAMATITVGTCASYGGIPAASPNPTGAVGVKDAVPGATVINLPGCPVNTDNLVATVVHILTFGKLPATDSKGRPLFAYGKRIHDNCERRPHFDAGQYVEQWGDQAHRAGHCLYKMGCKGPETFHNCPTQRYNEKTSWPVGSGHGCAGCSEPHFWDTMTPFYRRLPSVPGFGIEATADKIGLGVAAATAAVFGIHGVVSALRKGDESDGEGGVDHGQDRR</sequence>
<feature type="binding site" evidence="14">
    <location>
        <position position="277"/>
    </location>
    <ligand>
        <name>[4Fe-4S] cluster</name>
        <dbReference type="ChEBI" id="CHEBI:49883"/>
        <label>2</label>
    </ligand>
</feature>
<dbReference type="GO" id="GO:0044569">
    <property type="term" value="C:[Ni-Fe] hydrogenase complex"/>
    <property type="evidence" value="ECO:0007669"/>
    <property type="project" value="TreeGrafter"/>
</dbReference>
<evidence type="ECO:0000256" key="11">
    <source>
        <dbReference type="ARBA" id="ARBA00023004"/>
    </source>
</evidence>
<evidence type="ECO:0000256" key="2">
    <source>
        <dbReference type="ARBA" id="ARBA00001966"/>
    </source>
</evidence>
<evidence type="ECO:0000256" key="10">
    <source>
        <dbReference type="ARBA" id="ARBA00023002"/>
    </source>
</evidence>
<feature type="domain" description="Cytochrome-c3 hydrogenase C-terminal" evidence="17">
    <location>
        <begin position="238"/>
        <end position="321"/>
    </location>
</feature>